<dbReference type="GO" id="GO:0008106">
    <property type="term" value="F:alcohol dehydrogenase (NADP+) activity"/>
    <property type="evidence" value="ECO:0007669"/>
    <property type="project" value="TreeGrafter"/>
</dbReference>
<evidence type="ECO:0000313" key="4">
    <source>
        <dbReference type="EMBL" id="ABR31547.1"/>
    </source>
</evidence>
<dbReference type="STRING" id="391009.Tmel_1708"/>
<dbReference type="EMBL" id="CP000716">
    <property type="protein sequence ID" value="ABR31547.1"/>
    <property type="molecule type" value="Genomic_DNA"/>
</dbReference>
<name>A6LNP6_THEM4</name>
<sequence length="254" mass="28055">MIENKIDIYNVFELRSKTTCYFGVGAINKIKEISDALKGLGINKVIVITDEIAYKVTGAWEAIEPVFVEKGIDYIIYTKVTPNPTVEQIDEATKIGKEFGATAVIGIGGGSPIDVAKSVAILIEYKDKNATELYEQKFIPEKAVPIIAINTTHGTGTEVDRFAVASILDKHYKPAIAYDCIYPMFAIDDPQLMKTLPYNQTKFTSIDAINHVTEAATTLVASPYSILLAKETIRLITKYLPQALAHPDDLFARY</sequence>
<dbReference type="InterPro" id="IPR001670">
    <property type="entry name" value="ADH_Fe/GldA"/>
</dbReference>
<dbReference type="eggNOG" id="COG1454">
    <property type="taxonomic scope" value="Bacteria"/>
</dbReference>
<organism evidence="4 5">
    <name type="scientific">Thermosipho melanesiensis (strain DSM 12029 / CIP 104789 / BI429)</name>
    <dbReference type="NCBI Taxonomy" id="391009"/>
    <lineage>
        <taxon>Bacteria</taxon>
        <taxon>Thermotogati</taxon>
        <taxon>Thermotogota</taxon>
        <taxon>Thermotogae</taxon>
        <taxon>Thermotogales</taxon>
        <taxon>Fervidobacteriaceae</taxon>
        <taxon>Thermosipho</taxon>
    </lineage>
</organism>
<dbReference type="GO" id="GO:0046872">
    <property type="term" value="F:metal ion binding"/>
    <property type="evidence" value="ECO:0007669"/>
    <property type="project" value="InterPro"/>
</dbReference>
<feature type="domain" description="Fe-containing alcohol dehydrogenase-like C-terminal" evidence="3">
    <location>
        <begin position="204"/>
        <end position="253"/>
    </location>
</feature>
<dbReference type="GO" id="GO:1990362">
    <property type="term" value="F:butanol dehydrogenase (NAD+) activity"/>
    <property type="evidence" value="ECO:0007669"/>
    <property type="project" value="InterPro"/>
</dbReference>
<dbReference type="PANTHER" id="PTHR43633:SF1">
    <property type="entry name" value="ALCOHOL DEHYDROGENASE YQHD"/>
    <property type="match status" value="1"/>
</dbReference>
<dbReference type="Proteomes" id="UP000001110">
    <property type="component" value="Chromosome"/>
</dbReference>
<dbReference type="RefSeq" id="WP_012057906.1">
    <property type="nucleotide sequence ID" value="NC_009616.1"/>
</dbReference>
<evidence type="ECO:0000256" key="1">
    <source>
        <dbReference type="ARBA" id="ARBA00023002"/>
    </source>
</evidence>
<dbReference type="InterPro" id="IPR044731">
    <property type="entry name" value="BDH-like"/>
</dbReference>
<gene>
    <name evidence="4" type="ordered locus">Tmel_1708</name>
</gene>
<protein>
    <submittedName>
        <fullName evidence="4">Iron-containing alcohol dehydrogenase</fullName>
    </submittedName>
</protein>
<dbReference type="Pfam" id="PF00465">
    <property type="entry name" value="Fe-ADH"/>
    <property type="match status" value="1"/>
</dbReference>
<dbReference type="InterPro" id="IPR056798">
    <property type="entry name" value="ADH_Fe_C"/>
</dbReference>
<dbReference type="HOGENOM" id="CLU_1093877_0_0_0"/>
<evidence type="ECO:0000259" key="2">
    <source>
        <dbReference type="Pfam" id="PF00465"/>
    </source>
</evidence>
<dbReference type="GO" id="GO:1990002">
    <property type="term" value="F:methylglyoxal reductase (NADPH) (acetol producing) activity"/>
    <property type="evidence" value="ECO:0007669"/>
    <property type="project" value="TreeGrafter"/>
</dbReference>
<dbReference type="Gene3D" id="3.40.50.1970">
    <property type="match status" value="1"/>
</dbReference>
<accession>A6LNP6</accession>
<reference evidence="4 5" key="2">
    <citation type="journal article" date="2009" name="Proc. Natl. Acad. Sci. U.S.A.">
        <title>On the chimeric nature, thermophilic origin, and phylogenetic placement of the Thermotogales.</title>
        <authorList>
            <person name="Zhaxybayeva O."/>
            <person name="Swithers K.S."/>
            <person name="Lapierre P."/>
            <person name="Fournier G.P."/>
            <person name="Bickhart D.M."/>
            <person name="DeBoy R.T."/>
            <person name="Nelson K.E."/>
            <person name="Nesbo C.L."/>
            <person name="Doolittle W.F."/>
            <person name="Gogarten J.P."/>
            <person name="Noll K.M."/>
        </authorList>
    </citation>
    <scope>NUCLEOTIDE SEQUENCE [LARGE SCALE GENOMIC DNA]</scope>
    <source>
        <strain evidence="5">DSM 12029 / CIP 104789 / BI429</strain>
    </source>
</reference>
<dbReference type="PANTHER" id="PTHR43633">
    <property type="entry name" value="ALCOHOL DEHYDROGENASE YQHD"/>
    <property type="match status" value="1"/>
</dbReference>
<dbReference type="GO" id="GO:0005829">
    <property type="term" value="C:cytosol"/>
    <property type="evidence" value="ECO:0007669"/>
    <property type="project" value="TreeGrafter"/>
</dbReference>
<dbReference type="Pfam" id="PF25137">
    <property type="entry name" value="ADH_Fe_C"/>
    <property type="match status" value="1"/>
</dbReference>
<dbReference type="SUPFAM" id="SSF56796">
    <property type="entry name" value="Dehydroquinate synthase-like"/>
    <property type="match status" value="1"/>
</dbReference>
<reference evidence="4 5" key="1">
    <citation type="submission" date="2007-05" db="EMBL/GenBank/DDBJ databases">
        <title>Complete sequence of Thermosipho melanesiensis BI429.</title>
        <authorList>
            <consortium name="US DOE Joint Genome Institute"/>
            <person name="Copeland A."/>
            <person name="Lucas S."/>
            <person name="Lapidus A."/>
            <person name="Barry K."/>
            <person name="Glavina del Rio T."/>
            <person name="Dalin E."/>
            <person name="Tice H."/>
            <person name="Pitluck S."/>
            <person name="Chertkov O."/>
            <person name="Brettin T."/>
            <person name="Bruce D."/>
            <person name="Detter J.C."/>
            <person name="Han C."/>
            <person name="Schmutz J."/>
            <person name="Larimer F."/>
            <person name="Land M."/>
            <person name="Hauser L."/>
            <person name="Kyrpides N."/>
            <person name="Mikhailova N."/>
            <person name="Nelson K."/>
            <person name="Gogarten J.P."/>
            <person name="Noll K."/>
            <person name="Richardson P."/>
        </authorList>
    </citation>
    <scope>NUCLEOTIDE SEQUENCE [LARGE SCALE GENOMIC DNA]</scope>
    <source>
        <strain evidence="5">DSM 12029 / CIP 104789 / BI429</strain>
    </source>
</reference>
<dbReference type="FunFam" id="3.40.50.1970:FF:000003">
    <property type="entry name" value="Alcohol dehydrogenase, iron-containing"/>
    <property type="match status" value="1"/>
</dbReference>
<dbReference type="KEGG" id="tme:Tmel_1708"/>
<dbReference type="Gene3D" id="1.20.1090.10">
    <property type="entry name" value="Dehydroquinate synthase-like - alpha domain"/>
    <property type="match status" value="1"/>
</dbReference>
<proteinExistence type="predicted"/>
<keyword evidence="1" id="KW-0560">Oxidoreductase</keyword>
<evidence type="ECO:0000313" key="5">
    <source>
        <dbReference type="Proteomes" id="UP000001110"/>
    </source>
</evidence>
<feature type="domain" description="Alcohol dehydrogenase iron-type/glycerol dehydrogenase GldA" evidence="2">
    <location>
        <begin position="19"/>
        <end position="190"/>
    </location>
</feature>
<dbReference type="AlphaFoldDB" id="A6LNP6"/>
<evidence type="ECO:0000259" key="3">
    <source>
        <dbReference type="Pfam" id="PF25137"/>
    </source>
</evidence>